<evidence type="ECO:0000256" key="5">
    <source>
        <dbReference type="SAM" id="MobiDB-lite"/>
    </source>
</evidence>
<evidence type="ECO:0000256" key="2">
    <source>
        <dbReference type="ARBA" id="ARBA00022771"/>
    </source>
</evidence>
<reference evidence="7 8" key="1">
    <citation type="submission" date="2019-07" db="EMBL/GenBank/DDBJ databases">
        <title>De Novo Assembly of kiwifruit Actinidia rufa.</title>
        <authorList>
            <person name="Sugita-Konishi S."/>
            <person name="Sato K."/>
            <person name="Mori E."/>
            <person name="Abe Y."/>
            <person name="Kisaki G."/>
            <person name="Hamano K."/>
            <person name="Suezawa K."/>
            <person name="Otani M."/>
            <person name="Fukuda T."/>
            <person name="Manabe T."/>
            <person name="Gomi K."/>
            <person name="Tabuchi M."/>
            <person name="Akimitsu K."/>
            <person name="Kataoka I."/>
        </authorList>
    </citation>
    <scope>NUCLEOTIDE SEQUENCE [LARGE SCALE GENOMIC DNA]</scope>
    <source>
        <strain evidence="8">cv. Fuchu</strain>
    </source>
</reference>
<dbReference type="PANTHER" id="PTHR46033">
    <property type="entry name" value="PROTEIN MAIN-LIKE 2"/>
    <property type="match status" value="1"/>
</dbReference>
<dbReference type="PROSITE" id="PS50966">
    <property type="entry name" value="ZF_SWIM"/>
    <property type="match status" value="2"/>
</dbReference>
<dbReference type="InterPro" id="IPR007527">
    <property type="entry name" value="Znf_SWIM"/>
</dbReference>
<keyword evidence="2 4" id="KW-0863">Zinc-finger</keyword>
<feature type="compositionally biased region" description="Low complexity" evidence="5">
    <location>
        <begin position="1789"/>
        <end position="1802"/>
    </location>
</feature>
<dbReference type="SMART" id="SM00575">
    <property type="entry name" value="ZnF_PMZ"/>
    <property type="match status" value="2"/>
</dbReference>
<dbReference type="InterPro" id="IPR006564">
    <property type="entry name" value="Znf_PMZ"/>
</dbReference>
<dbReference type="GO" id="GO:0010073">
    <property type="term" value="P:meristem maintenance"/>
    <property type="evidence" value="ECO:0007669"/>
    <property type="project" value="InterPro"/>
</dbReference>
<evidence type="ECO:0000313" key="7">
    <source>
        <dbReference type="EMBL" id="GFZ15686.1"/>
    </source>
</evidence>
<dbReference type="Proteomes" id="UP000585474">
    <property type="component" value="Unassembled WGS sequence"/>
</dbReference>
<comment type="caution">
    <text evidence="7">The sequence shown here is derived from an EMBL/GenBank/DDBJ whole genome shotgun (WGS) entry which is preliminary data.</text>
</comment>
<dbReference type="PANTHER" id="PTHR46033:SF8">
    <property type="entry name" value="PROTEIN MAINTENANCE OF MERISTEMS-LIKE"/>
    <property type="match status" value="1"/>
</dbReference>
<accession>A0A7J0GY10</accession>
<dbReference type="InterPro" id="IPR044824">
    <property type="entry name" value="MAIN-like"/>
</dbReference>
<evidence type="ECO:0000259" key="6">
    <source>
        <dbReference type="PROSITE" id="PS50966"/>
    </source>
</evidence>
<name>A0A7J0GY10_9ERIC</name>
<feature type="region of interest" description="Disordered" evidence="5">
    <location>
        <begin position="1784"/>
        <end position="1810"/>
    </location>
</feature>
<feature type="domain" description="SWIM-type" evidence="6">
    <location>
        <begin position="382"/>
        <end position="414"/>
    </location>
</feature>
<dbReference type="EMBL" id="BJWL01000025">
    <property type="protein sequence ID" value="GFZ15686.1"/>
    <property type="molecule type" value="Genomic_DNA"/>
</dbReference>
<evidence type="ECO:0000256" key="3">
    <source>
        <dbReference type="ARBA" id="ARBA00022833"/>
    </source>
</evidence>
<dbReference type="Pfam" id="PF10536">
    <property type="entry name" value="PMD"/>
    <property type="match status" value="2"/>
</dbReference>
<dbReference type="GO" id="GO:0008270">
    <property type="term" value="F:zinc ion binding"/>
    <property type="evidence" value="ECO:0007669"/>
    <property type="project" value="UniProtKB-KW"/>
</dbReference>
<evidence type="ECO:0000313" key="8">
    <source>
        <dbReference type="Proteomes" id="UP000585474"/>
    </source>
</evidence>
<protein>
    <recommendedName>
        <fullName evidence="6">SWIM-type domain-containing protein</fullName>
    </recommendedName>
</protein>
<dbReference type="InterPro" id="IPR019557">
    <property type="entry name" value="AminoTfrase-like_pln_mobile"/>
</dbReference>
<dbReference type="Pfam" id="PF04434">
    <property type="entry name" value="SWIM"/>
    <property type="match status" value="2"/>
</dbReference>
<sequence>MVAEYGEHVSIKFICRYPHRRNGNVMIYKKLPINDYRTLQNVFNIPSRHLDHQHVEIYVVKEEGSTMNISGSHAAVSWADVHTYGELLTGRGDSSALGSFTQMFAIGQSSRITLAEEAPGQRMCSLFSQDDIVGGRDLYDRCPTWSDVTPEFAKGMVFKDKDAVIRACNWQEGVTLISDRHAAIMSVVKHEWETSRLGQPARFHRYCLRHFRSNYHKNFGNVKVKDLIWQAGTVHQVRKFNEVMDEIKNLGTKSESAARAYRALCNEDLTKWILAHDGGYRWGVTTTNDSECYNNVLKGARDLPITSCVQVTFYRLVATFNDKRRKIESALARGLRYTSKVQAKLEEYQARSAEHHVTICNWASGSAEVITSAAGIKENHKHAVFLNPPSCDCGKWMIYHYPCSHMLAVCVKSGRQPWHLIDPKYRMDVYTHVYDTSFEPMVHEHYWATYDGPKIIPHPSRRRNPTSGRPTKRIHNEMDVSRKHQNNHCGICKEQGHDRRPMDSVGSPGPIDGTVLILQAHHRSTWIWKHGGTDALACRRCGSGLYDGELDPRVLQYVLRAGFYGAFSVIPLAEKIDSGRLRMSWLRRTFDVLLEHADDVSVQCHARAYMLRLIGGLLLTNYSQTLVRVAYLPFLLDLDAAGACSWGSAVLAMLYRSMCWATKIGQRQIAGALLLLQGLHFPGGPWGARTLQNVLNIPSRHPDHQHVEIYVVKEEVSTMNTSGSHTAVGWADVHTYGELLSGRGDLSTLGSFTQMLALGQSSRSTLAEEAPGQRMCSLFSQGETGTQDNEDADVFQSDNSDEDIEVLLTNEANDDFDDDGQEDPNVGEALHYNPHIPFFTNLVGADDVVGGRDLYDGCPTWSDVTPEFAKGMVFKDKDAVIRACAVTIALGNCVPVLKKQHGFFEIKQYPGPHMCLHGMDSLDHRNINSTFIAHLIKTQVAEDPGWKIASIVENVKNHSGFTVAYKKAWLGRTKAIAMVFGDWDSSYEKLPSFMRTLELRNPGTAVILETLDLGMEGVTLISDRHAAIISAVKHEWETARLGQPIGIHHRYCLRHFRSNYHKNFGNVKVKDLIWKAGIAHQVRKFDEAMDEIKKLGMNSESAARAYRALFNEDPRKWTLAHDGGYRWGVTTTNDSECYNNVLRGARDLPITSCVEVTFYRLVATFNDKRRQIESALVKGLRYTSKVQAKLEEYQARSAGHHVTIWHLSGSAEVVTSAAGTTGNNKHAVYLNPPSCDCGKWMIYHYPCSHMLAVCAKSGRQPWHLIDPKYKIEVYAHVYNTSFEPMVHEHYWAAYDGPKIIPHPRPMDTVCSPGPIDGTVLTLQAHHQSTRIWEHGGTDALACRRCGSGLYDVELDPRVLQYVLRAGLPIDGAPITHSQAFFTVQECQDICMQAFGVIPPAEDIDSGRLRMSWLRHTFDILPEHADDVSVQRHARAYILRLIGGLLLTGYSQTLVRVAYLPFLLDLDAAGACSWGSAVLAMLYRSLCRATKIGQRQIAGGLLLLQGVHFPGGPWGARWRSRFRTTTTSTHVVRVYRDQLDRLRPDEFTWRPYDAIMHELPDYCRVGSDTWVSRSPLVCFEVIEWHLPDRVCRQFGLRQVVPEAPNTSPALHGIDMRGRARTDWTQFHREHIDRWHHRLEYLVVGVIDDTTMRYNNPYMVWYRRITRTLVGNPAHRPTSGYVEIGSTIEIVTRYIAVIHDRIDRAIYAYDQPESLQDLYDARDMCSRSLHALHEHQRIGQPRVPDPTTTMTPGFPSTSSSQQFTQYVGATQTSASNVTPTMPSYTYHMSSHDMPSSSRPSSSGVRPRRTTHRHITSPVTYDQSSSFLPVGDEEEFDGYVDPLLASGRQIEIPVSVKGVSQITQTESQRRLQPEMQPEPQPEMQPHRLGTLTHVFSRRQRPSRDRRPPRCGTGGHV</sequence>
<gene>
    <name evidence="7" type="ORF">Acr_25g0000950</name>
</gene>
<evidence type="ECO:0000256" key="4">
    <source>
        <dbReference type="PROSITE-ProRule" id="PRU00325"/>
    </source>
</evidence>
<proteinExistence type="predicted"/>
<feature type="domain" description="SWIM-type" evidence="6">
    <location>
        <begin position="1226"/>
        <end position="1258"/>
    </location>
</feature>
<keyword evidence="8" id="KW-1185">Reference proteome</keyword>
<keyword evidence="1" id="KW-0479">Metal-binding</keyword>
<feature type="region of interest" description="Disordered" evidence="5">
    <location>
        <begin position="1858"/>
        <end position="1913"/>
    </location>
</feature>
<organism evidence="7 8">
    <name type="scientific">Actinidia rufa</name>
    <dbReference type="NCBI Taxonomy" id="165716"/>
    <lineage>
        <taxon>Eukaryota</taxon>
        <taxon>Viridiplantae</taxon>
        <taxon>Streptophyta</taxon>
        <taxon>Embryophyta</taxon>
        <taxon>Tracheophyta</taxon>
        <taxon>Spermatophyta</taxon>
        <taxon>Magnoliopsida</taxon>
        <taxon>eudicotyledons</taxon>
        <taxon>Gunneridae</taxon>
        <taxon>Pentapetalae</taxon>
        <taxon>asterids</taxon>
        <taxon>Ericales</taxon>
        <taxon>Actinidiaceae</taxon>
        <taxon>Actinidia</taxon>
    </lineage>
</organism>
<evidence type="ECO:0000256" key="1">
    <source>
        <dbReference type="ARBA" id="ARBA00022723"/>
    </source>
</evidence>
<keyword evidence="3" id="KW-0862">Zinc</keyword>